<evidence type="ECO:0000313" key="3">
    <source>
        <dbReference type="Proteomes" id="UP000265566"/>
    </source>
</evidence>
<gene>
    <name evidence="2" type="ORF">MtrunA17_Chr3g0096281</name>
</gene>
<feature type="region of interest" description="Disordered" evidence="1">
    <location>
        <begin position="1"/>
        <end position="66"/>
    </location>
</feature>
<dbReference type="Gramene" id="rna14963">
    <property type="protein sequence ID" value="RHN66854.1"/>
    <property type="gene ID" value="gene14963"/>
</dbReference>
<dbReference type="Proteomes" id="UP000265566">
    <property type="component" value="Chromosome 3"/>
</dbReference>
<name>A0A396IR57_MEDTR</name>
<organism evidence="2 3">
    <name type="scientific">Medicago truncatula</name>
    <name type="common">Barrel medic</name>
    <name type="synonym">Medicago tribuloides</name>
    <dbReference type="NCBI Taxonomy" id="3880"/>
    <lineage>
        <taxon>Eukaryota</taxon>
        <taxon>Viridiplantae</taxon>
        <taxon>Streptophyta</taxon>
        <taxon>Embryophyta</taxon>
        <taxon>Tracheophyta</taxon>
        <taxon>Spermatophyta</taxon>
        <taxon>Magnoliopsida</taxon>
        <taxon>eudicotyledons</taxon>
        <taxon>Gunneridae</taxon>
        <taxon>Pentapetalae</taxon>
        <taxon>rosids</taxon>
        <taxon>fabids</taxon>
        <taxon>Fabales</taxon>
        <taxon>Fabaceae</taxon>
        <taxon>Papilionoideae</taxon>
        <taxon>50 kb inversion clade</taxon>
        <taxon>NPAAA clade</taxon>
        <taxon>Hologalegina</taxon>
        <taxon>IRL clade</taxon>
        <taxon>Trifolieae</taxon>
        <taxon>Medicago</taxon>
    </lineage>
</organism>
<protein>
    <submittedName>
        <fullName evidence="2">Uncharacterized protein</fullName>
    </submittedName>
</protein>
<dbReference type="EMBL" id="PSQE01000003">
    <property type="protein sequence ID" value="RHN66854.1"/>
    <property type="molecule type" value="Genomic_DNA"/>
</dbReference>
<reference evidence="3" key="1">
    <citation type="journal article" date="2018" name="Nat. Plants">
        <title>Whole-genome landscape of Medicago truncatula symbiotic genes.</title>
        <authorList>
            <person name="Pecrix Y."/>
            <person name="Staton S.E."/>
            <person name="Sallet E."/>
            <person name="Lelandais-Briere C."/>
            <person name="Moreau S."/>
            <person name="Carrere S."/>
            <person name="Blein T."/>
            <person name="Jardinaud M.F."/>
            <person name="Latrasse D."/>
            <person name="Zouine M."/>
            <person name="Zahm M."/>
            <person name="Kreplak J."/>
            <person name="Mayjonade B."/>
            <person name="Satge C."/>
            <person name="Perez M."/>
            <person name="Cauet S."/>
            <person name="Marande W."/>
            <person name="Chantry-Darmon C."/>
            <person name="Lopez-Roques C."/>
            <person name="Bouchez O."/>
            <person name="Berard A."/>
            <person name="Debelle F."/>
            <person name="Munos S."/>
            <person name="Bendahmane A."/>
            <person name="Berges H."/>
            <person name="Niebel A."/>
            <person name="Buitink J."/>
            <person name="Frugier F."/>
            <person name="Benhamed M."/>
            <person name="Crespi M."/>
            <person name="Gouzy J."/>
            <person name="Gamas P."/>
        </authorList>
    </citation>
    <scope>NUCLEOTIDE SEQUENCE [LARGE SCALE GENOMIC DNA]</scope>
    <source>
        <strain evidence="3">cv. Jemalong A17</strain>
    </source>
</reference>
<sequence>MGGTPLKVKGKRTKLTEKEDAPAPKPKRTKVSKTEASKASDSASASEEVIQKKRTEKPKVRDAAREAALREEVIQKKRTKGMRDIEEAVREVAVEMVNDEEEEPKKKKAKKPLEIVSPTVVVTPAMTRMAKEYAANAIAEKKQLAEQYRKEIDERLKTTGFVETNSLSAEKATEVLGLSAEIEKWRLRKQLVCYKEL</sequence>
<proteinExistence type="predicted"/>
<evidence type="ECO:0000256" key="1">
    <source>
        <dbReference type="SAM" id="MobiDB-lite"/>
    </source>
</evidence>
<comment type="caution">
    <text evidence="2">The sequence shown here is derived from an EMBL/GenBank/DDBJ whole genome shotgun (WGS) entry which is preliminary data.</text>
</comment>
<feature type="compositionally biased region" description="Low complexity" evidence="1">
    <location>
        <begin position="39"/>
        <end position="48"/>
    </location>
</feature>
<evidence type="ECO:0000313" key="2">
    <source>
        <dbReference type="EMBL" id="RHN66854.1"/>
    </source>
</evidence>
<dbReference type="Gene3D" id="6.10.250.1270">
    <property type="match status" value="1"/>
</dbReference>
<accession>A0A396IR57</accession>
<feature type="compositionally biased region" description="Basic and acidic residues" evidence="1">
    <location>
        <begin position="49"/>
        <end position="66"/>
    </location>
</feature>
<dbReference type="AlphaFoldDB" id="A0A396IR57"/>